<keyword evidence="2" id="KW-1185">Reference proteome</keyword>
<dbReference type="Pfam" id="PF03259">
    <property type="entry name" value="Robl_LC7"/>
    <property type="match status" value="1"/>
</dbReference>
<dbReference type="KEGG" id="psyt:DSAG12_03484"/>
<sequence>MSEEESLEEILKNLLASIPEVQSAAVVSIEGLPIASALPPDVDETRIAAMTAAILSLAERAAQEFGKGLFEQVFVRGQNGYVLTMAAGANAVLTISTSKNVKLGLIFLDTKRTCDKIAKFV</sequence>
<accession>A0A5B9DG51</accession>
<proteinExistence type="predicted"/>
<reference evidence="1 2" key="1">
    <citation type="journal article" date="2020" name="Nature">
        <title>Isolation of an archaeon at the prokaryote-eukaryote interface.</title>
        <authorList>
            <person name="Imachi H."/>
            <person name="Nobu M.K."/>
            <person name="Nakahara N."/>
            <person name="Morono Y."/>
            <person name="Ogawara M."/>
            <person name="Takaki Y."/>
            <person name="Takano Y."/>
            <person name="Uematsu K."/>
            <person name="Ikuta T."/>
            <person name="Ito M."/>
            <person name="Matsui Y."/>
            <person name="Miyazaki M."/>
            <person name="Murata K."/>
            <person name="Saito Y."/>
            <person name="Sakai S."/>
            <person name="Song C."/>
            <person name="Tasumi E."/>
            <person name="Yamanaka Y."/>
            <person name="Yamaguchi T."/>
            <person name="Kamagata Y."/>
            <person name="Tamaki H."/>
            <person name="Takai K."/>
        </authorList>
    </citation>
    <scope>NUCLEOTIDE SEQUENCE [LARGE SCALE GENOMIC DNA]</scope>
    <source>
        <strain evidence="1 2">MK-D1</strain>
    </source>
</reference>
<gene>
    <name evidence="1" type="ORF">DSAG12_03484</name>
</gene>
<dbReference type="PANTHER" id="PTHR36222">
    <property type="entry name" value="SERINE PROTEASE INHIBITOR RV3364C"/>
    <property type="match status" value="1"/>
</dbReference>
<dbReference type="SMART" id="SM00960">
    <property type="entry name" value="Robl_LC7"/>
    <property type="match status" value="1"/>
</dbReference>
<dbReference type="EMBL" id="CP042905">
    <property type="protein sequence ID" value="QEE17647.2"/>
    <property type="molecule type" value="Genomic_DNA"/>
</dbReference>
<organism evidence="1 2">
    <name type="scientific">Promethearchaeum syntrophicum</name>
    <dbReference type="NCBI Taxonomy" id="2594042"/>
    <lineage>
        <taxon>Archaea</taxon>
        <taxon>Promethearchaeati</taxon>
        <taxon>Promethearchaeota</taxon>
        <taxon>Promethearchaeia</taxon>
        <taxon>Promethearchaeales</taxon>
        <taxon>Promethearchaeaceae</taxon>
        <taxon>Promethearchaeum</taxon>
    </lineage>
</organism>
<reference evidence="1 2" key="2">
    <citation type="journal article" date="2024" name="Int. J. Syst. Evol. Microbiol.">
        <title>Promethearchaeum syntrophicum gen. nov., sp. nov., an anaerobic, obligately syntrophic archaeon, the first isolate of the lineage 'Asgard' archaea, and proposal of the new archaeal phylum Promethearchaeota phyl. nov. and kingdom Promethearchaeati regn. nov.</title>
        <authorList>
            <person name="Imachi H."/>
            <person name="Nobu M.K."/>
            <person name="Kato S."/>
            <person name="Takaki Y."/>
            <person name="Miyazaki M."/>
            <person name="Miyata M."/>
            <person name="Ogawara M."/>
            <person name="Saito Y."/>
            <person name="Sakai S."/>
            <person name="Tahara Y.O."/>
            <person name="Takano Y."/>
            <person name="Tasumi E."/>
            <person name="Uematsu K."/>
            <person name="Yoshimura T."/>
            <person name="Itoh T."/>
            <person name="Ohkuma M."/>
            <person name="Takai K."/>
        </authorList>
    </citation>
    <scope>NUCLEOTIDE SEQUENCE [LARGE SCALE GENOMIC DNA]</scope>
    <source>
        <strain evidence="1 2">MK-D1</strain>
    </source>
</reference>
<dbReference type="InterPro" id="IPR004942">
    <property type="entry name" value="Roadblock/LAMTOR2_dom"/>
</dbReference>
<dbReference type="SUPFAM" id="SSF103196">
    <property type="entry name" value="Roadblock/LC7 domain"/>
    <property type="match status" value="1"/>
</dbReference>
<dbReference type="InterPro" id="IPR053141">
    <property type="entry name" value="Mycobact_SerProt_Inhib_Rv3364c"/>
</dbReference>
<dbReference type="Proteomes" id="UP000321408">
    <property type="component" value="Chromosome"/>
</dbReference>
<name>A0A5B9DG51_9ARCH</name>
<protein>
    <submittedName>
        <fullName evidence="1">Roadblock/LC7 domain-containing protein</fullName>
    </submittedName>
</protein>
<dbReference type="AlphaFoldDB" id="A0A5B9DG51"/>
<dbReference type="OrthoDB" id="69094at2157"/>
<evidence type="ECO:0000313" key="2">
    <source>
        <dbReference type="Proteomes" id="UP000321408"/>
    </source>
</evidence>
<dbReference type="PANTHER" id="PTHR36222:SF1">
    <property type="entry name" value="SERINE PROTEASE INHIBITOR RV3364C"/>
    <property type="match status" value="1"/>
</dbReference>
<dbReference type="Gene3D" id="3.30.450.30">
    <property type="entry name" value="Dynein light chain 2a, cytoplasmic"/>
    <property type="match status" value="1"/>
</dbReference>
<evidence type="ECO:0000313" key="1">
    <source>
        <dbReference type="EMBL" id="QEE17647.2"/>
    </source>
</evidence>